<sequence length="151" mass="15954">MGGPSSYGDEASLDAMWDACDDGVGEACDSLAEEAAWTSEYAAFAMSCGDRVTDRTAASCAVELGQETSNELYTYGDDAVLDTLWDDCEAGDPMACDRLFQAAPEDSAYQSYGYYCGGRAPVGGKVDVCTHHAAAEPSDRWTVGITAPEDL</sequence>
<reference evidence="2" key="1">
    <citation type="journal article" date="2019" name="Int. J. Syst. Evol. Microbiol.">
        <title>The Global Catalogue of Microorganisms (GCM) 10K type strain sequencing project: providing services to taxonomists for standard genome sequencing and annotation.</title>
        <authorList>
            <consortium name="The Broad Institute Genomics Platform"/>
            <consortium name="The Broad Institute Genome Sequencing Center for Infectious Disease"/>
            <person name="Wu L."/>
            <person name="Ma J."/>
        </authorList>
    </citation>
    <scope>NUCLEOTIDE SEQUENCE [LARGE SCALE GENOMIC DNA]</scope>
    <source>
        <strain evidence="2">JCM 1490</strain>
    </source>
</reference>
<accession>A0ABW2Q798</accession>
<keyword evidence="2" id="KW-1185">Reference proteome</keyword>
<gene>
    <name evidence="1" type="ORF">ACFQQL_09195</name>
</gene>
<evidence type="ECO:0000313" key="2">
    <source>
        <dbReference type="Proteomes" id="UP001596455"/>
    </source>
</evidence>
<proteinExistence type="predicted"/>
<evidence type="ECO:0008006" key="3">
    <source>
        <dbReference type="Google" id="ProtNLM"/>
    </source>
</evidence>
<dbReference type="RefSeq" id="WP_382393466.1">
    <property type="nucleotide sequence ID" value="NZ_JBHTCQ010000001.1"/>
</dbReference>
<comment type="caution">
    <text evidence="1">The sequence shown here is derived from an EMBL/GenBank/DDBJ whole genome shotgun (WGS) entry which is preliminary data.</text>
</comment>
<organism evidence="1 2">
    <name type="scientific">Georgenia alba</name>
    <dbReference type="NCBI Taxonomy" id="2233858"/>
    <lineage>
        <taxon>Bacteria</taxon>
        <taxon>Bacillati</taxon>
        <taxon>Actinomycetota</taxon>
        <taxon>Actinomycetes</taxon>
        <taxon>Micrococcales</taxon>
        <taxon>Bogoriellaceae</taxon>
        <taxon>Georgenia</taxon>
    </lineage>
</organism>
<name>A0ABW2Q798_9MICO</name>
<protein>
    <recommendedName>
        <fullName evidence="3">DUF4189 domain-containing protein</fullName>
    </recommendedName>
</protein>
<dbReference type="Proteomes" id="UP001596455">
    <property type="component" value="Unassembled WGS sequence"/>
</dbReference>
<dbReference type="EMBL" id="JBHTCQ010000001">
    <property type="protein sequence ID" value="MFC7405280.1"/>
    <property type="molecule type" value="Genomic_DNA"/>
</dbReference>
<evidence type="ECO:0000313" key="1">
    <source>
        <dbReference type="EMBL" id="MFC7405280.1"/>
    </source>
</evidence>